<accession>A0AAD5YPF1</accession>
<evidence type="ECO:0000313" key="2">
    <source>
        <dbReference type="EMBL" id="KAJ3560342.1"/>
    </source>
</evidence>
<evidence type="ECO:0000256" key="1">
    <source>
        <dbReference type="SAM" id="MobiDB-lite"/>
    </source>
</evidence>
<proteinExistence type="predicted"/>
<dbReference type="PANTHER" id="PTHR43397:SF2">
    <property type="entry name" value="HISTIDINE-SPECIFIC METHYLTRANSFERASE SAM-DEPENDENT DOMAIN-CONTAINING PROTEIN"/>
    <property type="match status" value="1"/>
</dbReference>
<organism evidence="2 3">
    <name type="scientific">Leucocoprinus birnbaumii</name>
    <dbReference type="NCBI Taxonomy" id="56174"/>
    <lineage>
        <taxon>Eukaryota</taxon>
        <taxon>Fungi</taxon>
        <taxon>Dikarya</taxon>
        <taxon>Basidiomycota</taxon>
        <taxon>Agaricomycotina</taxon>
        <taxon>Agaricomycetes</taxon>
        <taxon>Agaricomycetidae</taxon>
        <taxon>Agaricales</taxon>
        <taxon>Agaricineae</taxon>
        <taxon>Agaricaceae</taxon>
        <taxon>Leucocoprinus</taxon>
    </lineage>
</organism>
<feature type="region of interest" description="Disordered" evidence="1">
    <location>
        <begin position="512"/>
        <end position="531"/>
    </location>
</feature>
<dbReference type="Proteomes" id="UP001213000">
    <property type="component" value="Unassembled WGS sequence"/>
</dbReference>
<feature type="compositionally biased region" description="Polar residues" evidence="1">
    <location>
        <begin position="515"/>
        <end position="525"/>
    </location>
</feature>
<sequence>MAASFKERRGTSERMNAANQLGPFPEFEPSPTFIPVLLHFSMGRHGSKKATYRFSPSATTRTLERVQGRITDAAIKSLLASIDADLEACGHLAVATNEELRNIFVEYIRTHHIPESFPNFPKNSDLFHAFTTWAGELGTIHQIPVDNIPAALAYHSREKQEHCWSKEHFIETARINWKAVNKDEFLAAIPSHVIRPLPRNKPYPPPDLWIAETAEIARLNSKFINDNPLHNTRDRRRPVALLDESQLQLDIGPQQSAVIRDSSDGSLVAVVIRDVCNNAEAVEFANKAVAAAVDMQTTSRDAKERAEQNLASAICLAWNIARAVAPLEVLKNFDEFLSNLQIRRMDGGGTMPHDISTGHGTYTVTLPSFSFTFHGAELAPPTAVCALNYGRYTHYETQPHEFSISWTTAWVIDPMASDLTNGGHFFIASHSIQIQAASNTMIIWQPRLWHGTSLSLQDPKNVVTGYQQRGLAFVTSSHLPAAWTQYCAGQLTKEAAEELLQDHDLSRQDLDVEHQASSTSNNGESTEIRRSKRVTKLPARLRYEYLISSRHISSKEEVLGVILDGDAAVGQTEKLMGVKYHFSSLPMLPTSHLLYIPGFDIPTPSSPEREHESLPGNVLTLDKWDNLWGTWDMVILQTIPHENLHQKPVELSHKCLFILTVFRHALEHKTIGGGPTQPAYFWKIFERGIDPHYDEPDHCHVPEKDEDWPTVENIIAFRDGACQRLWNLYHDLDYPAVHAPLKNGLGISLVQGLPIISPAAWNNVSNAVGCDTNITTFSDTAARAAARNFLKVPLLVDSTQNGGDIFAVGAELLLPLASAPPLVTGLAADLEMHLSLATSQPNLTYMLDKCRNCPIVFGTYNQSTATLKTQDEIVLSRYMQSAWVAFTRDPQKGLSNFGWLAQNPTLQPSSAKELLYL</sequence>
<keyword evidence="3" id="KW-1185">Reference proteome</keyword>
<comment type="caution">
    <text evidence="2">The sequence shown here is derived from an EMBL/GenBank/DDBJ whole genome shotgun (WGS) entry which is preliminary data.</text>
</comment>
<evidence type="ECO:0000313" key="3">
    <source>
        <dbReference type="Proteomes" id="UP001213000"/>
    </source>
</evidence>
<dbReference type="PANTHER" id="PTHR43397">
    <property type="entry name" value="ERGOTHIONEINE BIOSYNTHESIS PROTEIN 1"/>
    <property type="match status" value="1"/>
</dbReference>
<dbReference type="InterPro" id="IPR051128">
    <property type="entry name" value="EgtD_Methyltrsf_superfamily"/>
</dbReference>
<dbReference type="AlphaFoldDB" id="A0AAD5YPF1"/>
<name>A0AAD5YPF1_9AGAR</name>
<protein>
    <submittedName>
        <fullName evidence="2">Uncharacterized protein</fullName>
    </submittedName>
</protein>
<reference evidence="2" key="1">
    <citation type="submission" date="2022-07" db="EMBL/GenBank/DDBJ databases">
        <title>Genome Sequence of Leucocoprinus birnbaumii.</title>
        <authorList>
            <person name="Buettner E."/>
        </authorList>
    </citation>
    <scope>NUCLEOTIDE SEQUENCE</scope>
    <source>
        <strain evidence="2">VT141</strain>
    </source>
</reference>
<dbReference type="EMBL" id="JANIEX010001189">
    <property type="protein sequence ID" value="KAJ3560342.1"/>
    <property type="molecule type" value="Genomic_DNA"/>
</dbReference>
<gene>
    <name evidence="2" type="ORF">NP233_g10901</name>
</gene>